<keyword evidence="6 7" id="KW-0472">Membrane</keyword>
<dbReference type="InterPro" id="IPR013611">
    <property type="entry name" value="Transp-assoc_OB_typ2"/>
</dbReference>
<dbReference type="InterPro" id="IPR050093">
    <property type="entry name" value="ABC_SmlMolc_Importer"/>
</dbReference>
<comment type="function">
    <text evidence="7">Part of the ABC transporter complex PotABCD involved in spermidine/putrescine import. Responsible for energy coupling to the transport system.</text>
</comment>
<evidence type="ECO:0000256" key="7">
    <source>
        <dbReference type="RuleBase" id="RU364083"/>
    </source>
</evidence>
<gene>
    <name evidence="7" type="primary">potA</name>
    <name evidence="9" type="ORF">MMF98_00445</name>
</gene>
<dbReference type="InterPro" id="IPR017871">
    <property type="entry name" value="ABC_transporter-like_CS"/>
</dbReference>
<keyword evidence="3 7" id="KW-0547">Nucleotide-binding</keyword>
<evidence type="ECO:0000259" key="8">
    <source>
        <dbReference type="PROSITE" id="PS50893"/>
    </source>
</evidence>
<accession>A0A9X2AKN4</accession>
<dbReference type="InterPro" id="IPR005893">
    <property type="entry name" value="PotA-like"/>
</dbReference>
<dbReference type="PANTHER" id="PTHR42781:SF4">
    <property type="entry name" value="SPERMIDINE_PUTRESCINE IMPORT ATP-BINDING PROTEIN POTA"/>
    <property type="match status" value="1"/>
</dbReference>
<dbReference type="InterPro" id="IPR008995">
    <property type="entry name" value="Mo/tungstate-bd_C_term_dom"/>
</dbReference>
<dbReference type="InterPro" id="IPR003439">
    <property type="entry name" value="ABC_transporter-like_ATP-bd"/>
</dbReference>
<keyword evidence="2 7" id="KW-1003">Cell membrane</keyword>
<sequence length="379" mass="41204">MSHDSRSSTPSAAPAARPGAVEFRNITKQYGSLTVVNGISLQISGGEFISLLGPSGSGKTTLLMMLAGFTEPSAGQIMVDGQRTDQIPANRRNQGVVFQSYALFPHMTVRDNVAFPLKARGVPEARARELIRTALMRVRMAGFEDRYPSQLSGGQQQRVALARATVFDPPLILMDESLSALDRKLRQEMQVEIKDLHRELGKTIIYVTHDQEEALTLSDRIVVLQNGRIAQVGAPMDIYERPRSIYVASFIGEANFIDGVVEQQAGDRLQVATLAGTVEVASDRPWRSGEAVRIMIRPEALQIRGSSNGAGTSSGLRGRVTQVSFIGDALIYRIAVAGQSFVAKSVRSRRGAVLQIGDFAEMSFHADDVRVFGADSSLN</sequence>
<dbReference type="SUPFAM" id="SSF50331">
    <property type="entry name" value="MOP-like"/>
    <property type="match status" value="1"/>
</dbReference>
<dbReference type="PANTHER" id="PTHR42781">
    <property type="entry name" value="SPERMIDINE/PUTRESCINE IMPORT ATP-BINDING PROTEIN POTA"/>
    <property type="match status" value="1"/>
</dbReference>
<evidence type="ECO:0000256" key="6">
    <source>
        <dbReference type="ARBA" id="ARBA00023136"/>
    </source>
</evidence>
<reference evidence="9" key="1">
    <citation type="submission" date="2022-03" db="EMBL/GenBank/DDBJ databases">
        <authorList>
            <person name="Woo C.Y."/>
        </authorList>
    </citation>
    <scope>NUCLEOTIDE SEQUENCE</scope>
    <source>
        <strain evidence="9">CYS-02</strain>
    </source>
</reference>
<dbReference type="PROSITE" id="PS00211">
    <property type="entry name" value="ABC_TRANSPORTER_1"/>
    <property type="match status" value="1"/>
</dbReference>
<dbReference type="EMBL" id="JALGBI010000001">
    <property type="protein sequence ID" value="MCJ0761673.1"/>
    <property type="molecule type" value="Genomic_DNA"/>
</dbReference>
<dbReference type="SUPFAM" id="SSF52540">
    <property type="entry name" value="P-loop containing nucleoside triphosphate hydrolases"/>
    <property type="match status" value="1"/>
</dbReference>
<comment type="caution">
    <text evidence="9">The sequence shown here is derived from an EMBL/GenBank/DDBJ whole genome shotgun (WGS) entry which is preliminary data.</text>
</comment>
<organism evidence="9 10">
    <name type="scientific">Variovorax terrae</name>
    <dbReference type="NCBI Taxonomy" id="2923278"/>
    <lineage>
        <taxon>Bacteria</taxon>
        <taxon>Pseudomonadati</taxon>
        <taxon>Pseudomonadota</taxon>
        <taxon>Betaproteobacteria</taxon>
        <taxon>Burkholderiales</taxon>
        <taxon>Comamonadaceae</taxon>
        <taxon>Variovorax</taxon>
    </lineage>
</organism>
<evidence type="ECO:0000256" key="2">
    <source>
        <dbReference type="ARBA" id="ARBA00022475"/>
    </source>
</evidence>
<comment type="similarity">
    <text evidence="7">Belongs to the ABC transporter superfamily. Spermidine/putrescine importer (TC 3.A.1.11.1) family.</text>
</comment>
<dbReference type="GO" id="GO:0015417">
    <property type="term" value="F:ABC-type polyamine transporter activity"/>
    <property type="evidence" value="ECO:0007669"/>
    <property type="project" value="UniProtKB-EC"/>
</dbReference>
<evidence type="ECO:0000256" key="3">
    <source>
        <dbReference type="ARBA" id="ARBA00022741"/>
    </source>
</evidence>
<keyword evidence="5 7" id="KW-1278">Translocase</keyword>
<proteinExistence type="inferred from homology"/>
<dbReference type="RefSeq" id="WP_243302863.1">
    <property type="nucleotide sequence ID" value="NZ_JALGBI010000001.1"/>
</dbReference>
<keyword evidence="4 7" id="KW-0067">ATP-binding</keyword>
<keyword evidence="1 7" id="KW-0813">Transport</keyword>
<protein>
    <recommendedName>
        <fullName evidence="7">Spermidine/putrescine import ATP-binding protein PotA</fullName>
        <ecNumber evidence="7">7.6.2.11</ecNumber>
    </recommendedName>
</protein>
<dbReference type="Proteomes" id="UP001139447">
    <property type="component" value="Unassembled WGS sequence"/>
</dbReference>
<evidence type="ECO:0000256" key="4">
    <source>
        <dbReference type="ARBA" id="ARBA00022840"/>
    </source>
</evidence>
<dbReference type="FunFam" id="3.40.50.300:FF:000425">
    <property type="entry name" value="Probable ABC transporter, ATP-binding subunit"/>
    <property type="match status" value="1"/>
</dbReference>
<dbReference type="Pfam" id="PF08402">
    <property type="entry name" value="TOBE_2"/>
    <property type="match status" value="1"/>
</dbReference>
<evidence type="ECO:0000256" key="5">
    <source>
        <dbReference type="ARBA" id="ARBA00022967"/>
    </source>
</evidence>
<feature type="domain" description="ABC transporter" evidence="8">
    <location>
        <begin position="21"/>
        <end position="251"/>
    </location>
</feature>
<keyword evidence="10" id="KW-1185">Reference proteome</keyword>
<dbReference type="InterPro" id="IPR027417">
    <property type="entry name" value="P-loop_NTPase"/>
</dbReference>
<comment type="catalytic activity">
    <reaction evidence="7">
        <text>ATP + H2O + polyamine-[polyamine-binding protein]Side 1 = ADP + phosphate + polyamineSide 2 + [polyamine-binding protein]Side 1.</text>
        <dbReference type="EC" id="7.6.2.11"/>
    </reaction>
</comment>
<dbReference type="AlphaFoldDB" id="A0A9X2AKN4"/>
<dbReference type="Gene3D" id="3.40.50.300">
    <property type="entry name" value="P-loop containing nucleotide triphosphate hydrolases"/>
    <property type="match status" value="1"/>
</dbReference>
<dbReference type="GO" id="GO:0005524">
    <property type="term" value="F:ATP binding"/>
    <property type="evidence" value="ECO:0007669"/>
    <property type="project" value="UniProtKB-KW"/>
</dbReference>
<dbReference type="InterPro" id="IPR003593">
    <property type="entry name" value="AAA+_ATPase"/>
</dbReference>
<name>A0A9X2AKN4_9BURK</name>
<dbReference type="GO" id="GO:0043190">
    <property type="term" value="C:ATP-binding cassette (ABC) transporter complex"/>
    <property type="evidence" value="ECO:0007669"/>
    <property type="project" value="InterPro"/>
</dbReference>
<evidence type="ECO:0000313" key="10">
    <source>
        <dbReference type="Proteomes" id="UP001139447"/>
    </source>
</evidence>
<dbReference type="GO" id="GO:0016887">
    <property type="term" value="F:ATP hydrolysis activity"/>
    <property type="evidence" value="ECO:0007669"/>
    <property type="project" value="InterPro"/>
</dbReference>
<evidence type="ECO:0000256" key="1">
    <source>
        <dbReference type="ARBA" id="ARBA00022448"/>
    </source>
</evidence>
<dbReference type="PROSITE" id="PS50893">
    <property type="entry name" value="ABC_TRANSPORTER_2"/>
    <property type="match status" value="1"/>
</dbReference>
<dbReference type="GO" id="GO:0015697">
    <property type="term" value="P:quaternary ammonium group transport"/>
    <property type="evidence" value="ECO:0007669"/>
    <property type="project" value="UniProtKB-ARBA"/>
</dbReference>
<dbReference type="EC" id="7.6.2.11" evidence="7"/>
<dbReference type="SMART" id="SM00382">
    <property type="entry name" value="AAA"/>
    <property type="match status" value="1"/>
</dbReference>
<dbReference type="Gene3D" id="2.40.50.100">
    <property type="match status" value="1"/>
</dbReference>
<evidence type="ECO:0000313" key="9">
    <source>
        <dbReference type="EMBL" id="MCJ0761673.1"/>
    </source>
</evidence>
<dbReference type="Pfam" id="PF00005">
    <property type="entry name" value="ABC_tran"/>
    <property type="match status" value="1"/>
</dbReference>
<dbReference type="NCBIfam" id="TIGR01187">
    <property type="entry name" value="potA"/>
    <property type="match status" value="1"/>
</dbReference>
<comment type="subunit">
    <text evidence="7">The complex is composed of two ATP-binding proteins (PotA), two transmembrane proteins (PotB and PotC) and a solute-binding protein (PotD).</text>
</comment>